<dbReference type="EMBL" id="VSZS01000047">
    <property type="protein sequence ID" value="TYR36387.1"/>
    <property type="molecule type" value="Genomic_DNA"/>
</dbReference>
<proteinExistence type="inferred from homology"/>
<feature type="binding site" evidence="3">
    <location>
        <position position="115"/>
    </location>
    <ligand>
        <name>substrate</name>
    </ligand>
</feature>
<reference evidence="5 6" key="2">
    <citation type="submission" date="2019-09" db="EMBL/GenBank/DDBJ databases">
        <title>Mesorhizobium sp. MaA-C15 isolated from Microcystis aeruginosa.</title>
        <authorList>
            <person name="Jeong S.E."/>
            <person name="Jin H.M."/>
            <person name="Jeon C.O."/>
        </authorList>
    </citation>
    <scope>NUCLEOTIDE SEQUENCE [LARGE SCALE GENOMIC DNA]</scope>
    <source>
        <strain evidence="5 6">MaA-C15</strain>
    </source>
</reference>
<dbReference type="SUPFAM" id="SSF63829">
    <property type="entry name" value="Calcium-dependent phosphotriesterase"/>
    <property type="match status" value="1"/>
</dbReference>
<feature type="active site" description="Proton donor/acceptor" evidence="2">
    <location>
        <position position="213"/>
    </location>
</feature>
<evidence type="ECO:0000256" key="2">
    <source>
        <dbReference type="PIRSR" id="PIRSR605511-1"/>
    </source>
</evidence>
<keyword evidence="3" id="KW-0862">Zinc</keyword>
<feature type="binding site" evidence="3">
    <location>
        <position position="162"/>
    </location>
    <ligand>
        <name>a divalent metal cation</name>
        <dbReference type="ChEBI" id="CHEBI:60240"/>
    </ligand>
</feature>
<dbReference type="PANTHER" id="PTHR10907:SF47">
    <property type="entry name" value="REGUCALCIN"/>
    <property type="match status" value="1"/>
</dbReference>
<organism evidence="5 6">
    <name type="scientific">Neoaquamicrobium microcysteis</name>
    <dbReference type="NCBI Taxonomy" id="2682781"/>
    <lineage>
        <taxon>Bacteria</taxon>
        <taxon>Pseudomonadati</taxon>
        <taxon>Pseudomonadota</taxon>
        <taxon>Alphaproteobacteria</taxon>
        <taxon>Hyphomicrobiales</taxon>
        <taxon>Phyllobacteriaceae</taxon>
        <taxon>Neoaquamicrobium</taxon>
    </lineage>
</organism>
<evidence type="ECO:0000256" key="3">
    <source>
        <dbReference type="PIRSR" id="PIRSR605511-2"/>
    </source>
</evidence>
<feature type="binding site" evidence="3">
    <location>
        <position position="30"/>
    </location>
    <ligand>
        <name>a divalent metal cation</name>
        <dbReference type="ChEBI" id="CHEBI:60240"/>
    </ligand>
</feature>
<feature type="domain" description="SMP-30/Gluconolactonase/LRE-like region" evidence="4">
    <location>
        <begin position="28"/>
        <end position="271"/>
    </location>
</feature>
<dbReference type="PRINTS" id="PR01790">
    <property type="entry name" value="SMP30FAMILY"/>
</dbReference>
<name>A0A5D4H704_9HYPH</name>
<comment type="cofactor">
    <cofactor evidence="3">
        <name>Zn(2+)</name>
        <dbReference type="ChEBI" id="CHEBI:29105"/>
    </cofactor>
    <text evidence="3">Binds 1 divalent metal cation per subunit.</text>
</comment>
<dbReference type="GO" id="GO:0005509">
    <property type="term" value="F:calcium ion binding"/>
    <property type="evidence" value="ECO:0007669"/>
    <property type="project" value="TreeGrafter"/>
</dbReference>
<gene>
    <name evidence="5" type="ORF">FY036_01095</name>
</gene>
<evidence type="ECO:0000259" key="4">
    <source>
        <dbReference type="Pfam" id="PF08450"/>
    </source>
</evidence>
<dbReference type="Pfam" id="PF08450">
    <property type="entry name" value="SGL"/>
    <property type="match status" value="1"/>
</dbReference>
<dbReference type="InterPro" id="IPR013658">
    <property type="entry name" value="SGL"/>
</dbReference>
<sequence>MASNLSLNNRDEDTAMKVEVVLRAGAGVGESPVWDDRRQVLWWVDIPAGMLHAFDPETGRNTSRDIGQPIGCVALTDGPELLVGLVEGIFLFDPDSGERRPFCQPEAHLPENRPNDAAMSRDGRFFVGTMAQQPDGTPRGHLYRIDPDGSVHHLLDGLHVPNGLAVSADNRTLYLSDSWAPIRTIWAFDLDAGGGISNRRIFLDTASRPGRPDGACIDADGGYWSAAIDGGELVRLSPTGEVDRTIALPLQRPTKPCFGGPGLSTLYVTSLSPGDTSEVAGALLAVSPGLAGLPEPRMKIAGRGST</sequence>
<dbReference type="GO" id="GO:0019853">
    <property type="term" value="P:L-ascorbic acid biosynthetic process"/>
    <property type="evidence" value="ECO:0007669"/>
    <property type="project" value="TreeGrafter"/>
</dbReference>
<dbReference type="Proteomes" id="UP000323258">
    <property type="component" value="Unassembled WGS sequence"/>
</dbReference>
<dbReference type="InterPro" id="IPR011042">
    <property type="entry name" value="6-blade_b-propeller_TolB-like"/>
</dbReference>
<feature type="binding site" evidence="3">
    <location>
        <position position="213"/>
    </location>
    <ligand>
        <name>a divalent metal cation</name>
        <dbReference type="ChEBI" id="CHEBI:60240"/>
    </ligand>
</feature>
<dbReference type="PANTHER" id="PTHR10907">
    <property type="entry name" value="REGUCALCIN"/>
    <property type="match status" value="1"/>
</dbReference>
<evidence type="ECO:0000256" key="1">
    <source>
        <dbReference type="ARBA" id="ARBA00008853"/>
    </source>
</evidence>
<reference evidence="5 6" key="1">
    <citation type="submission" date="2019-08" db="EMBL/GenBank/DDBJ databases">
        <authorList>
            <person name="Seo Y.L."/>
        </authorList>
    </citation>
    <scope>NUCLEOTIDE SEQUENCE [LARGE SCALE GENOMIC DNA]</scope>
    <source>
        <strain evidence="5 6">MaA-C15</strain>
    </source>
</reference>
<comment type="caution">
    <text evidence="5">The sequence shown here is derived from an EMBL/GenBank/DDBJ whole genome shotgun (WGS) entry which is preliminary data.</text>
</comment>
<keyword evidence="3" id="KW-0479">Metal-binding</keyword>
<dbReference type="Gene3D" id="2.120.10.30">
    <property type="entry name" value="TolB, C-terminal domain"/>
    <property type="match status" value="1"/>
</dbReference>
<accession>A0A5D4H704</accession>
<comment type="similarity">
    <text evidence="1">Belongs to the SMP-30/CGR1 family.</text>
</comment>
<keyword evidence="6" id="KW-1185">Reference proteome</keyword>
<dbReference type="InterPro" id="IPR005511">
    <property type="entry name" value="SMP-30"/>
</dbReference>
<dbReference type="GO" id="GO:0004341">
    <property type="term" value="F:gluconolactonase activity"/>
    <property type="evidence" value="ECO:0007669"/>
    <property type="project" value="TreeGrafter"/>
</dbReference>
<feature type="binding site" evidence="3">
    <location>
        <position position="113"/>
    </location>
    <ligand>
        <name>substrate</name>
    </ligand>
</feature>
<protein>
    <submittedName>
        <fullName evidence="5">SMP-30/gluconolactonase/LRE family protein</fullName>
    </submittedName>
</protein>
<dbReference type="AlphaFoldDB" id="A0A5D4H704"/>
<evidence type="ECO:0000313" key="5">
    <source>
        <dbReference type="EMBL" id="TYR36387.1"/>
    </source>
</evidence>
<evidence type="ECO:0000313" key="6">
    <source>
        <dbReference type="Proteomes" id="UP000323258"/>
    </source>
</evidence>